<dbReference type="InterPro" id="IPR011333">
    <property type="entry name" value="SKP1/BTB/POZ_sf"/>
</dbReference>
<dbReference type="PANTHER" id="PTHR24410:SF23">
    <property type="entry name" value="BTB DOMAIN-CONTAINING PROTEIN-RELATED"/>
    <property type="match status" value="1"/>
</dbReference>
<reference evidence="4 5" key="1">
    <citation type="journal article" date="2018" name="BMC Genomics">
        <title>The genome of Naegleria lovaniensis, the basis for a comparative approach to unravel pathogenicity factors of the human pathogenic amoeba N. fowleri.</title>
        <authorList>
            <person name="Liechti N."/>
            <person name="Schurch N."/>
            <person name="Bruggmann R."/>
            <person name="Wittwer M."/>
        </authorList>
    </citation>
    <scope>NUCLEOTIDE SEQUENCE [LARGE SCALE GENOMIC DNA]</scope>
    <source>
        <strain evidence="4 5">ATCC 30569</strain>
    </source>
</reference>
<evidence type="ECO:0000313" key="4">
    <source>
        <dbReference type="EMBL" id="KAG2383144.1"/>
    </source>
</evidence>
<evidence type="ECO:0000259" key="2">
    <source>
        <dbReference type="PROSITE" id="PS50097"/>
    </source>
</evidence>
<dbReference type="SMART" id="SM00584">
    <property type="entry name" value="TLDc"/>
    <property type="match status" value="1"/>
</dbReference>
<dbReference type="Pfam" id="PF00651">
    <property type="entry name" value="BTB"/>
    <property type="match status" value="1"/>
</dbReference>
<dbReference type="PROSITE" id="PS50097">
    <property type="entry name" value="BTB"/>
    <property type="match status" value="1"/>
</dbReference>
<dbReference type="PROSITE" id="PS51886">
    <property type="entry name" value="TLDC"/>
    <property type="match status" value="1"/>
</dbReference>
<dbReference type="SMART" id="SM00225">
    <property type="entry name" value="BTB"/>
    <property type="match status" value="1"/>
</dbReference>
<dbReference type="Gene3D" id="1.25.40.420">
    <property type="match status" value="1"/>
</dbReference>
<feature type="domain" description="TLDc" evidence="3">
    <location>
        <begin position="673"/>
        <end position="855"/>
    </location>
</feature>
<feature type="compositionally biased region" description="Low complexity" evidence="1">
    <location>
        <begin position="109"/>
        <end position="138"/>
    </location>
</feature>
<gene>
    <name evidence="4" type="ORF">C9374_004481</name>
</gene>
<dbReference type="InterPro" id="IPR011705">
    <property type="entry name" value="BACK"/>
</dbReference>
<dbReference type="InterPro" id="IPR006571">
    <property type="entry name" value="TLDc_dom"/>
</dbReference>
<dbReference type="SUPFAM" id="SSF54695">
    <property type="entry name" value="POZ domain"/>
    <property type="match status" value="1"/>
</dbReference>
<proteinExistence type="predicted"/>
<feature type="domain" description="BTB" evidence="2">
    <location>
        <begin position="229"/>
        <end position="330"/>
    </location>
</feature>
<comment type="caution">
    <text evidence="4">The sequence shown here is derived from an EMBL/GenBank/DDBJ whole genome shotgun (WGS) entry which is preliminary data.</text>
</comment>
<dbReference type="InterPro" id="IPR000210">
    <property type="entry name" value="BTB/POZ_dom"/>
</dbReference>
<dbReference type="Gene3D" id="3.30.710.10">
    <property type="entry name" value="Potassium Channel Kv1.1, Chain A"/>
    <property type="match status" value="1"/>
</dbReference>
<evidence type="ECO:0000259" key="3">
    <source>
        <dbReference type="PROSITE" id="PS51886"/>
    </source>
</evidence>
<feature type="region of interest" description="Disordered" evidence="1">
    <location>
        <begin position="1"/>
        <end position="63"/>
    </location>
</feature>
<name>A0AA88GLG8_NAELO</name>
<protein>
    <recommendedName>
        <fullName evidence="6">BTB/POZ domain-containing protein</fullName>
    </recommendedName>
</protein>
<organism evidence="4 5">
    <name type="scientific">Naegleria lovaniensis</name>
    <name type="common">Amoeba</name>
    <dbReference type="NCBI Taxonomy" id="51637"/>
    <lineage>
        <taxon>Eukaryota</taxon>
        <taxon>Discoba</taxon>
        <taxon>Heterolobosea</taxon>
        <taxon>Tetramitia</taxon>
        <taxon>Eutetramitia</taxon>
        <taxon>Vahlkampfiidae</taxon>
        <taxon>Naegleria</taxon>
    </lineage>
</organism>
<keyword evidence="5" id="KW-1185">Reference proteome</keyword>
<dbReference type="EMBL" id="PYSW02000021">
    <property type="protein sequence ID" value="KAG2383144.1"/>
    <property type="molecule type" value="Genomic_DNA"/>
</dbReference>
<dbReference type="Pfam" id="PF07707">
    <property type="entry name" value="BACK"/>
    <property type="match status" value="1"/>
</dbReference>
<dbReference type="Proteomes" id="UP000816034">
    <property type="component" value="Unassembled WGS sequence"/>
</dbReference>
<accession>A0AA88GLG8</accession>
<feature type="region of interest" description="Disordered" evidence="1">
    <location>
        <begin position="87"/>
        <end position="138"/>
    </location>
</feature>
<dbReference type="PANTHER" id="PTHR24410">
    <property type="entry name" value="HL07962P-RELATED"/>
    <property type="match status" value="1"/>
</dbReference>
<dbReference type="Pfam" id="PF07534">
    <property type="entry name" value="TLD"/>
    <property type="match status" value="1"/>
</dbReference>
<evidence type="ECO:0000313" key="5">
    <source>
        <dbReference type="Proteomes" id="UP000816034"/>
    </source>
</evidence>
<sequence>MIPSSTSSSSTNSSSATPLLLTPSSSNPHTTTTINSNGTTIMTTSSSIPTGTSNNTTTTTPSTAINIGTSLLTVSNSSNNNNNNTISMYSTIAQSPPSNTNSPIHHLASSSNNPFNATTNATSSSSNSSNNNNNTTNSTTIMNNNFMNGTPTTLGLPNSGSIFKPSSTSLVSTATGENTVITTTREEQSIYGHYTKIVDKSETQRTVTYANVFRLATDFGFLIDNEELSDCQLRVGSGKNQRTFHCHKVILCQRSEYFRNMFLVHRGMFLESASTPVSGATNLPFSDKSGEVLTNSFGTRISVVEKPNIAPAVFEKVLQYIYTGRVTFTTKLKHRKIKDKTVHVAQMQSPDDIDNVISMCMHVLAAADELILLELKSFCVDYVKQYIDSESAIVLLDLALKYGSEDLIESCFDFIKHNAREVIASESLPFVSHLTMKVFLESEYLAVDEIELFRALLRWGMSQIENSDDTGLLATEEDISDDEEVEDILIDEETKEQTVTHVVDMKDLKDLLCEPPEEEELIFRKKQLAMNRKRLLMNDYNEADDSESDTPFAVVKNPLRDDVSLHTKFSLDPVPQNRHHTDLIQLANRLADEDKDLIRQVVRDLIPCIRFPLMTAHQLTDVVEIFGIVDDSLLLEAYRHVCAPDRTLPSTCKRAQKRKGASDNEQSHFSGSTILKSKNRQEVIKMCGETSITKGKMWTLAFKASKDGFDSSVFHQKCDTRGPSVLVCRTTEGYIFGGYNSVEWNSSNQWLKANDTFLFSLVNPYNDGPRKLKVKNPQRAIYCHASSGPSFGGGTNLVFDPYDLYLDSSLKRGHTNVGGAYSTFRGGFRSDEAQKSLAGSLNAWILNEVEVFLLQ</sequence>
<dbReference type="InterPro" id="IPR051481">
    <property type="entry name" value="BTB-POZ/Galectin-3-binding"/>
</dbReference>
<feature type="compositionally biased region" description="Polar residues" evidence="1">
    <location>
        <begin position="87"/>
        <end position="103"/>
    </location>
</feature>
<dbReference type="GeneID" id="68096936"/>
<dbReference type="RefSeq" id="XP_044548823.1">
    <property type="nucleotide sequence ID" value="XM_044694125.1"/>
</dbReference>
<evidence type="ECO:0000256" key="1">
    <source>
        <dbReference type="SAM" id="MobiDB-lite"/>
    </source>
</evidence>
<dbReference type="AlphaFoldDB" id="A0AA88GLG8"/>
<evidence type="ECO:0008006" key="6">
    <source>
        <dbReference type="Google" id="ProtNLM"/>
    </source>
</evidence>